<protein>
    <submittedName>
        <fullName evidence="3">Transcriptional regulator</fullName>
    </submittedName>
</protein>
<proteinExistence type="predicted"/>
<evidence type="ECO:0000313" key="4">
    <source>
        <dbReference type="Proteomes" id="UP000177515"/>
    </source>
</evidence>
<dbReference type="SUPFAM" id="SSF47413">
    <property type="entry name" value="lambda repressor-like DNA-binding domains"/>
    <property type="match status" value="1"/>
</dbReference>
<dbReference type="EMBL" id="CP017755">
    <property type="protein sequence ID" value="AOZ10137.1"/>
    <property type="molecule type" value="Genomic_DNA"/>
</dbReference>
<dbReference type="InterPro" id="IPR001387">
    <property type="entry name" value="Cro/C1-type_HTH"/>
</dbReference>
<organism evidence="3 4">
    <name type="scientific">Cupriavidus malaysiensis</name>
    <dbReference type="NCBI Taxonomy" id="367825"/>
    <lineage>
        <taxon>Bacteria</taxon>
        <taxon>Pseudomonadati</taxon>
        <taxon>Pseudomonadota</taxon>
        <taxon>Betaproteobacteria</taxon>
        <taxon>Burkholderiales</taxon>
        <taxon>Burkholderiaceae</taxon>
        <taxon>Cupriavidus</taxon>
    </lineage>
</organism>
<name>A0ABN4TSC2_9BURK</name>
<dbReference type="Pfam" id="PF13443">
    <property type="entry name" value="HTH_26"/>
    <property type="match status" value="1"/>
</dbReference>
<gene>
    <name evidence="3" type="ORF">BKK80_31350</name>
</gene>
<evidence type="ECO:0000259" key="2">
    <source>
        <dbReference type="PROSITE" id="PS50943"/>
    </source>
</evidence>
<dbReference type="Proteomes" id="UP000177515">
    <property type="component" value="Chromosome 2"/>
</dbReference>
<dbReference type="Gene3D" id="1.10.260.40">
    <property type="entry name" value="lambda repressor-like DNA-binding domains"/>
    <property type="match status" value="1"/>
</dbReference>
<dbReference type="CDD" id="cd00093">
    <property type="entry name" value="HTH_XRE"/>
    <property type="match status" value="1"/>
</dbReference>
<keyword evidence="1" id="KW-0175">Coiled coil</keyword>
<reference evidence="3 4" key="1">
    <citation type="submission" date="2016-10" db="EMBL/GenBank/DDBJ databases">
        <title>Complete genome sequences of three Cupriavidus strains isolated from various Malaysian environments.</title>
        <authorList>
            <person name="Abdullah A.A.-A."/>
            <person name="Shafie N.A.H."/>
            <person name="Lau N.S."/>
        </authorList>
    </citation>
    <scope>NUCLEOTIDE SEQUENCE [LARGE SCALE GENOMIC DNA]</scope>
    <source>
        <strain evidence="3 4">USMAA1020</strain>
    </source>
</reference>
<evidence type="ECO:0000313" key="3">
    <source>
        <dbReference type="EMBL" id="AOZ10137.1"/>
    </source>
</evidence>
<feature type="coiled-coil region" evidence="1">
    <location>
        <begin position="185"/>
        <end position="212"/>
    </location>
</feature>
<sequence length="258" mass="28611">MNEATMLIAVIKRMLKAQGLTYGDVARALGLSEASIKRCFASGRMTVDRLAQVSALLGMTLAELAQEAANTVPALSGLSRAQEAQLVADRKLLLVAICALNHWSVEEVVASYRMTRAECLKRLLVLERMGLLALLPGDRIRLRVMRDFQWLPDGPIRAFFLQEGLADFLDSRFDAQGQALEFAHAMLTDLALAQLQQELRRLRARLAQWHEESRAAPPAQRHGVGMLLAVREWEPASFAQWRQPAPAACATVRRLTGS</sequence>
<dbReference type="InterPro" id="IPR010982">
    <property type="entry name" value="Lambda_DNA-bd_dom_sf"/>
</dbReference>
<evidence type="ECO:0000256" key="1">
    <source>
        <dbReference type="SAM" id="Coils"/>
    </source>
</evidence>
<keyword evidence="4" id="KW-1185">Reference proteome</keyword>
<accession>A0ABN4TSC2</accession>
<dbReference type="SMART" id="SM00530">
    <property type="entry name" value="HTH_XRE"/>
    <property type="match status" value="1"/>
</dbReference>
<dbReference type="PROSITE" id="PS50943">
    <property type="entry name" value="HTH_CROC1"/>
    <property type="match status" value="1"/>
</dbReference>
<dbReference type="RefSeq" id="WP_071072665.1">
    <property type="nucleotide sequence ID" value="NZ_CP017755.1"/>
</dbReference>
<feature type="domain" description="HTH cro/C1-type" evidence="2">
    <location>
        <begin position="11"/>
        <end position="64"/>
    </location>
</feature>